<evidence type="ECO:0000256" key="1">
    <source>
        <dbReference type="ARBA" id="ARBA00006754"/>
    </source>
</evidence>
<evidence type="ECO:0000259" key="2">
    <source>
        <dbReference type="Pfam" id="PF07905"/>
    </source>
</evidence>
<dbReference type="Pfam" id="PF07905">
    <property type="entry name" value="PucR"/>
    <property type="match status" value="1"/>
</dbReference>
<dbReference type="HOGENOM" id="CLU_017436_3_0_9"/>
<feature type="domain" description="CdaR GGDEF-like" evidence="4">
    <location>
        <begin position="266"/>
        <end position="388"/>
    </location>
</feature>
<dbReference type="InterPro" id="IPR025736">
    <property type="entry name" value="PucR_C-HTH_dom"/>
</dbReference>
<dbReference type="STRING" id="871968.DESME_02820"/>
<dbReference type="InterPro" id="IPR041522">
    <property type="entry name" value="CdaR_GGDEF"/>
</dbReference>
<dbReference type="AlphaFoldDB" id="W0E5G7"/>
<dbReference type="InterPro" id="IPR051448">
    <property type="entry name" value="CdaR-like_regulators"/>
</dbReference>
<name>W0E5G7_9FIRM</name>
<reference evidence="5 6" key="1">
    <citation type="submission" date="2013-12" db="EMBL/GenBank/DDBJ databases">
        <authorList>
            <consortium name="DOE Joint Genome Institute"/>
            <person name="Smidt H."/>
            <person name="Huntemann M."/>
            <person name="Han J."/>
            <person name="Chen A."/>
            <person name="Kyrpides N."/>
            <person name="Mavromatis K."/>
            <person name="Markowitz V."/>
            <person name="Palaniappan K."/>
            <person name="Ivanova N."/>
            <person name="Schaumberg A."/>
            <person name="Pati A."/>
            <person name="Liolios K."/>
            <person name="Nordberg H.P."/>
            <person name="Cantor M.N."/>
            <person name="Hua S.X."/>
            <person name="Woyke T."/>
        </authorList>
    </citation>
    <scope>NUCLEOTIDE SEQUENCE [LARGE SCALE GENOMIC DNA]</scope>
    <source>
        <strain evidence="6">DSM 15288</strain>
    </source>
</reference>
<evidence type="ECO:0000313" key="5">
    <source>
        <dbReference type="EMBL" id="AHF06110.1"/>
    </source>
</evidence>
<dbReference type="InterPro" id="IPR042070">
    <property type="entry name" value="PucR_C-HTH_sf"/>
</dbReference>
<dbReference type="Pfam" id="PF13556">
    <property type="entry name" value="HTH_30"/>
    <property type="match status" value="1"/>
</dbReference>
<sequence>MPQKQGVSVKEILHLPILKDAKVVSGLEGLDRIVRSIDNMEVPEIKPWLREGEILLTTTSFSHNEPNLLTKLVEDLAQAGAAALVFKPGQFIQQIPDEMIDLSNRYQLPLISVPVETSFIDITQSVMELVLNWQRVLLSRAEEIGTTLTNMVLENKGIQALADNVSGLLHVPISILDGDGNVLAQAPKEIIPNTTGCLEWDIMVNKQVAGKVIVNKESLDAMEQVCVDQARIVFSLELMRMKTAEQTEARLRGNFIDELLSELPPSELEVRKKGCQLDIDPDKLWEIGIVEGINSDLDGSILSELKALVMSEGQRMKLKPQMERRGTQILFLLPSMKDEDTPWLDILKLWIDQSLGDAKTRIHIGMGTQCFLWNIYQSYLEARKALEITSKTYAQYGLVPYEKIEIYEILADSVKNKELSDLFQKKLGKLLRYDQETGSELLKTLYRYLELGKNMQETAKQLYIHRNSVKYRLERIAEIAELDLSSAHQSFIYHLLITWYLLK</sequence>
<dbReference type="EMBL" id="CP007032">
    <property type="protein sequence ID" value="AHF06110.1"/>
    <property type="molecule type" value="Genomic_DNA"/>
</dbReference>
<dbReference type="Proteomes" id="UP000010847">
    <property type="component" value="Chromosome"/>
</dbReference>
<keyword evidence="6" id="KW-1185">Reference proteome</keyword>
<dbReference type="Pfam" id="PF17853">
    <property type="entry name" value="GGDEF_2"/>
    <property type="match status" value="1"/>
</dbReference>
<feature type="domain" description="PucR C-terminal helix-turn-helix" evidence="3">
    <location>
        <begin position="441"/>
        <end position="495"/>
    </location>
</feature>
<protein>
    <submittedName>
        <fullName evidence="5">Polyketide synthase regulator</fullName>
    </submittedName>
</protein>
<evidence type="ECO:0000313" key="6">
    <source>
        <dbReference type="Proteomes" id="UP000010847"/>
    </source>
</evidence>
<dbReference type="InterPro" id="IPR012914">
    <property type="entry name" value="PucR_dom"/>
</dbReference>
<evidence type="ECO:0000259" key="3">
    <source>
        <dbReference type="Pfam" id="PF13556"/>
    </source>
</evidence>
<accession>W0E5G7</accession>
<dbReference type="KEGG" id="dmt:DESME_02820"/>
<dbReference type="PANTHER" id="PTHR33744">
    <property type="entry name" value="CARBOHYDRATE DIACID REGULATOR"/>
    <property type="match status" value="1"/>
</dbReference>
<evidence type="ECO:0000259" key="4">
    <source>
        <dbReference type="Pfam" id="PF17853"/>
    </source>
</evidence>
<feature type="domain" description="Purine catabolism PurC-like" evidence="2">
    <location>
        <begin position="11"/>
        <end position="129"/>
    </location>
</feature>
<proteinExistence type="inferred from homology"/>
<organism evidence="5 6">
    <name type="scientific">Desulfitobacterium metallireducens DSM 15288</name>
    <dbReference type="NCBI Taxonomy" id="871968"/>
    <lineage>
        <taxon>Bacteria</taxon>
        <taxon>Bacillati</taxon>
        <taxon>Bacillota</taxon>
        <taxon>Clostridia</taxon>
        <taxon>Eubacteriales</taxon>
        <taxon>Desulfitobacteriaceae</taxon>
        <taxon>Desulfitobacterium</taxon>
    </lineage>
</organism>
<dbReference type="Gene3D" id="1.10.10.2840">
    <property type="entry name" value="PucR C-terminal helix-turn-helix domain"/>
    <property type="match status" value="1"/>
</dbReference>
<gene>
    <name evidence="5" type="ORF">DESME_02820</name>
</gene>
<comment type="similarity">
    <text evidence="1">Belongs to the CdaR family.</text>
</comment>
<dbReference type="PANTHER" id="PTHR33744:SF1">
    <property type="entry name" value="DNA-BINDING TRANSCRIPTIONAL ACTIVATOR ADER"/>
    <property type="match status" value="1"/>
</dbReference>
<dbReference type="eggNOG" id="COG2508">
    <property type="taxonomic scope" value="Bacteria"/>
</dbReference>